<dbReference type="InterPro" id="IPR003477">
    <property type="entry name" value="PemK-like"/>
</dbReference>
<organism evidence="2">
    <name type="scientific">freshwater metagenome</name>
    <dbReference type="NCBI Taxonomy" id="449393"/>
    <lineage>
        <taxon>unclassified sequences</taxon>
        <taxon>metagenomes</taxon>
        <taxon>ecological metagenomes</taxon>
    </lineage>
</organism>
<dbReference type="AlphaFoldDB" id="A0A6J7E0M7"/>
<dbReference type="Gene3D" id="2.30.30.110">
    <property type="match status" value="1"/>
</dbReference>
<dbReference type="InterPro" id="IPR011067">
    <property type="entry name" value="Plasmid_toxin/cell-grow_inhib"/>
</dbReference>
<evidence type="ECO:0000313" key="1">
    <source>
        <dbReference type="EMBL" id="CAB4819166.1"/>
    </source>
</evidence>
<dbReference type="EMBL" id="CAFABE010000008">
    <property type="protein sequence ID" value="CAB4819166.1"/>
    <property type="molecule type" value="Genomic_DNA"/>
</dbReference>
<reference evidence="2" key="1">
    <citation type="submission" date="2020-05" db="EMBL/GenBank/DDBJ databases">
        <authorList>
            <person name="Chiriac C."/>
            <person name="Salcher M."/>
            <person name="Ghai R."/>
            <person name="Kavagutti S V."/>
        </authorList>
    </citation>
    <scope>NUCLEOTIDE SEQUENCE</scope>
</reference>
<gene>
    <name evidence="1" type="ORF">UFOPK3164_00291</name>
    <name evidence="2" type="ORF">UFOPK3427_01171</name>
    <name evidence="3" type="ORF">UFOPK4112_00970</name>
</gene>
<proteinExistence type="predicted"/>
<dbReference type="EMBL" id="CAFBLT010000001">
    <property type="protein sequence ID" value="CAB4876622.1"/>
    <property type="molecule type" value="Genomic_DNA"/>
</dbReference>
<name>A0A6J7E0M7_9ZZZZ</name>
<dbReference type="Pfam" id="PF02452">
    <property type="entry name" value="PemK_toxin"/>
    <property type="match status" value="1"/>
</dbReference>
<sequence>MSRGDIIWADLGAEFGRRPVCVISRDAAIEVLNSLTCAPVTRTIRSIRSEVELGELEGVLDACVINCDTLLSIPKDSVDTVPLGRLGVIKRRELDQALRYSFDIQS</sequence>
<accession>A0A6J7E0M7</accession>
<dbReference type="EMBL" id="CAFBPM010000008">
    <property type="protein sequence ID" value="CAB5021896.1"/>
    <property type="molecule type" value="Genomic_DNA"/>
</dbReference>
<protein>
    <submittedName>
        <fullName evidence="2">Unannotated protein</fullName>
    </submittedName>
</protein>
<evidence type="ECO:0000313" key="2">
    <source>
        <dbReference type="EMBL" id="CAB4876622.1"/>
    </source>
</evidence>
<dbReference type="SUPFAM" id="SSF50118">
    <property type="entry name" value="Cell growth inhibitor/plasmid maintenance toxic component"/>
    <property type="match status" value="1"/>
</dbReference>
<dbReference type="GO" id="GO:0003677">
    <property type="term" value="F:DNA binding"/>
    <property type="evidence" value="ECO:0007669"/>
    <property type="project" value="InterPro"/>
</dbReference>
<evidence type="ECO:0000313" key="3">
    <source>
        <dbReference type="EMBL" id="CAB5021896.1"/>
    </source>
</evidence>